<gene>
    <name evidence="7" type="ORF">DMB85_001030</name>
</gene>
<evidence type="ECO:0000256" key="6">
    <source>
        <dbReference type="SAM" id="SignalP"/>
    </source>
</evidence>
<dbReference type="Pfam" id="PF06629">
    <property type="entry name" value="MipA"/>
    <property type="match status" value="1"/>
</dbReference>
<reference evidence="7" key="1">
    <citation type="submission" date="2018-11" db="EMBL/GenBank/DDBJ databases">
        <title>Draft genome sequences of proposed Pectobacterium aquaticum sp. nov. isolated in France from fresh water.</title>
        <authorList>
            <person name="Pedron J."/>
            <person name="Barny M.A."/>
        </authorList>
    </citation>
    <scope>NUCLEOTIDE SEQUENCE [LARGE SCALE GENOMIC DNA]</scope>
    <source>
        <strain evidence="7">A35-S23-M15</strain>
    </source>
</reference>
<accession>A0A3R8QGJ1</accession>
<keyword evidence="5" id="KW-0998">Cell outer membrane</keyword>
<evidence type="ECO:0000256" key="2">
    <source>
        <dbReference type="ARBA" id="ARBA00005722"/>
    </source>
</evidence>
<dbReference type="InterPro" id="IPR010583">
    <property type="entry name" value="MipA"/>
</dbReference>
<feature type="signal peptide" evidence="6">
    <location>
        <begin position="1"/>
        <end position="37"/>
    </location>
</feature>
<dbReference type="Proteomes" id="UP000256817">
    <property type="component" value="Unassembled WGS sequence"/>
</dbReference>
<evidence type="ECO:0000256" key="1">
    <source>
        <dbReference type="ARBA" id="ARBA00004442"/>
    </source>
</evidence>
<evidence type="ECO:0000256" key="3">
    <source>
        <dbReference type="ARBA" id="ARBA00022729"/>
    </source>
</evidence>
<dbReference type="RefSeq" id="WP_116237519.1">
    <property type="nucleotide sequence ID" value="NZ_QHJW02000002.1"/>
</dbReference>
<evidence type="ECO:0000313" key="8">
    <source>
        <dbReference type="Proteomes" id="UP000256817"/>
    </source>
</evidence>
<evidence type="ECO:0000256" key="5">
    <source>
        <dbReference type="ARBA" id="ARBA00023237"/>
    </source>
</evidence>
<sequence length="278" mass="29881">MRNIELHHKFLHSLSGRTLKKLLSGAVLALLATPIWAAEQKQGNELTLGGGVDVAPRYSGSDENRVTTALVIDYSMVNGFFVSTTRGIGYGNNIGKLDYSAALSYRAGRKDRDVDSDSISYGSDHLRGMGDVKGSAVGVLGLGYKVTDWLNLQVQAEVPVSQRSNGEALHFGIISPLYTSSKNSVTLALTGSWGTSEYMQTYYGVNASQSAASGFAQHDVGSGIYAYSLNTDWTHKFNQNWSMVAAAGFTQLTGDARNSPIVQRKASPTGSLKVTYSF</sequence>
<keyword evidence="4" id="KW-0472">Membrane</keyword>
<feature type="chain" id="PRO_5046058306" evidence="6">
    <location>
        <begin position="38"/>
        <end position="278"/>
    </location>
</feature>
<comment type="subcellular location">
    <subcellularLocation>
        <location evidence="1">Cell outer membrane</location>
    </subcellularLocation>
</comment>
<evidence type="ECO:0000256" key="4">
    <source>
        <dbReference type="ARBA" id="ARBA00023136"/>
    </source>
</evidence>
<keyword evidence="8" id="KW-1185">Reference proteome</keyword>
<keyword evidence="3 6" id="KW-0732">Signal</keyword>
<protein>
    <submittedName>
        <fullName evidence="7">MipA/OmpV family protein</fullName>
    </submittedName>
</protein>
<comment type="similarity">
    <text evidence="2">Belongs to the MipA/OmpV family.</text>
</comment>
<comment type="caution">
    <text evidence="7">The sequence shown here is derived from an EMBL/GenBank/DDBJ whole genome shotgun (WGS) entry which is preliminary data.</text>
</comment>
<proteinExistence type="inferred from homology"/>
<dbReference type="EMBL" id="QHJW02000002">
    <property type="protein sequence ID" value="RRO12030.1"/>
    <property type="molecule type" value="Genomic_DNA"/>
</dbReference>
<organism evidence="7 8">
    <name type="scientific">Pectobacterium aquaticum</name>
    <dbReference type="NCBI Taxonomy" id="2204145"/>
    <lineage>
        <taxon>Bacteria</taxon>
        <taxon>Pseudomonadati</taxon>
        <taxon>Pseudomonadota</taxon>
        <taxon>Gammaproteobacteria</taxon>
        <taxon>Enterobacterales</taxon>
        <taxon>Pectobacteriaceae</taxon>
        <taxon>Pectobacterium</taxon>
    </lineage>
</organism>
<evidence type="ECO:0000313" key="7">
    <source>
        <dbReference type="EMBL" id="RRO12030.1"/>
    </source>
</evidence>
<dbReference type="PANTHER" id="PTHR38776:SF1">
    <property type="entry name" value="MLTA-INTERACTING PROTEIN-RELATED"/>
    <property type="match status" value="1"/>
</dbReference>
<dbReference type="PANTHER" id="PTHR38776">
    <property type="entry name" value="MLTA-INTERACTING PROTEIN-RELATED"/>
    <property type="match status" value="1"/>
</dbReference>
<name>A0A3R8QGJ1_9GAMM</name>